<evidence type="ECO:0000313" key="1">
    <source>
        <dbReference type="EMBL" id="AJJ09061.1"/>
    </source>
</evidence>
<dbReference type="AlphaFoldDB" id="A0A0U1HQQ9"/>
<keyword evidence="3" id="KW-1185">Reference proteome</keyword>
<evidence type="ECO:0000313" key="4">
    <source>
        <dbReference type="Proteomes" id="UP000042054"/>
    </source>
</evidence>
<sequence length="57" mass="6785">MAKLTDKKEQVDWPRAAQSMRAWHKDLMSNMINEKFIELYVGKFTPSESKEGERLRK</sequence>
<evidence type="ECO:0000313" key="2">
    <source>
        <dbReference type="EMBL" id="CQI88867.1"/>
    </source>
</evidence>
<dbReference type="KEGG" id="yro:CH64_3686"/>
<dbReference type="STRING" id="29485.CH64_3686"/>
<dbReference type="Proteomes" id="UP000042054">
    <property type="component" value="Unassembled WGS sequence"/>
</dbReference>
<dbReference type="GeneID" id="45569268"/>
<reference evidence="1 3" key="1">
    <citation type="journal article" date="2015" name="Genome Announc.">
        <title>Thirty-Two Complete Genome Assemblies of Nine Yersinia Species, Including Y. pestis, Y. pseudotuberculosis, and Y. enterocolitica.</title>
        <authorList>
            <person name="Johnson S.L."/>
            <person name="Daligault H.E."/>
            <person name="Davenport K.W."/>
            <person name="Jaissle J."/>
            <person name="Frey K.G."/>
            <person name="Ladner J.T."/>
            <person name="Broomall S.M."/>
            <person name="Bishop-Lilly K.A."/>
            <person name="Bruce D.C."/>
            <person name="Coyne S.R."/>
            <person name="Gibbons H.S."/>
            <person name="Lo C.C."/>
            <person name="Munk A.C."/>
            <person name="Rosenzweig C.N."/>
            <person name="Koroleva G.I."/>
            <person name="Palacios G.F."/>
            <person name="Redden C.L."/>
            <person name="Xu Y."/>
            <person name="Minogue T.D."/>
            <person name="Chain P.S."/>
        </authorList>
    </citation>
    <scope>NUCLEOTIDE SEQUENCE [LARGE SCALE GENOMIC DNA]</scope>
    <source>
        <strain evidence="1 3">YRA</strain>
    </source>
</reference>
<proteinExistence type="predicted"/>
<evidence type="ECO:0000313" key="3">
    <source>
        <dbReference type="Proteomes" id="UP000031914"/>
    </source>
</evidence>
<accession>A0A0U1HQQ9</accession>
<dbReference type="RefSeq" id="WP_004716897.1">
    <property type="nucleotide sequence ID" value="NZ_CABIHO010000024.1"/>
</dbReference>
<name>A0A0U1HQQ9_YERRO</name>
<dbReference type="EMBL" id="CTKE01000005">
    <property type="protein sequence ID" value="CQI88867.1"/>
    <property type="molecule type" value="Genomic_DNA"/>
</dbReference>
<dbReference type="Proteomes" id="UP000031914">
    <property type="component" value="Chromosome"/>
</dbReference>
<gene>
    <name evidence="1" type="ORF">CH64_3686</name>
    <name evidence="2" type="ORF">ERS008555_01217</name>
</gene>
<dbReference type="EMBL" id="CP009787">
    <property type="protein sequence ID" value="AJJ09061.1"/>
    <property type="molecule type" value="Genomic_DNA"/>
</dbReference>
<protein>
    <submittedName>
        <fullName evidence="2">Uncharacterized protein</fullName>
    </submittedName>
</protein>
<reference evidence="2 4" key="2">
    <citation type="submission" date="2015-03" db="EMBL/GenBank/DDBJ databases">
        <authorList>
            <person name="Murphy D."/>
        </authorList>
    </citation>
    <scope>NUCLEOTIDE SEQUENCE [LARGE SCALE GENOMIC DNA]</scope>
    <source>
        <strain evidence="2 4">68/02</strain>
    </source>
</reference>
<organism evidence="2 4">
    <name type="scientific">Yersinia rohdei</name>
    <dbReference type="NCBI Taxonomy" id="29485"/>
    <lineage>
        <taxon>Bacteria</taxon>
        <taxon>Pseudomonadati</taxon>
        <taxon>Pseudomonadota</taxon>
        <taxon>Gammaproteobacteria</taxon>
        <taxon>Enterobacterales</taxon>
        <taxon>Yersiniaceae</taxon>
        <taxon>Yersinia</taxon>
    </lineage>
</organism>